<protein>
    <submittedName>
        <fullName evidence="2">Uncharacterized protein</fullName>
    </submittedName>
</protein>
<sequence>MTLCSTRGRSARSRGPRTTTSPRRRRSSSPTPPLTAPIALDLADVAGILGEVHGRTIERVVVDDDEWAAGLVGQGVPADRAAMLLGMFRAARRGEFATTDPTLEELIGRPATPILQGR</sequence>
<feature type="region of interest" description="Disordered" evidence="1">
    <location>
        <begin position="1"/>
        <end position="37"/>
    </location>
</feature>
<organism evidence="2 3">
    <name type="scientific">Actinophytocola gossypii</name>
    <dbReference type="NCBI Taxonomy" id="2812003"/>
    <lineage>
        <taxon>Bacteria</taxon>
        <taxon>Bacillati</taxon>
        <taxon>Actinomycetota</taxon>
        <taxon>Actinomycetes</taxon>
        <taxon>Pseudonocardiales</taxon>
        <taxon>Pseudonocardiaceae</taxon>
    </lineage>
</organism>
<proteinExistence type="predicted"/>
<evidence type="ECO:0000313" key="2">
    <source>
        <dbReference type="EMBL" id="MCT2585857.1"/>
    </source>
</evidence>
<dbReference type="PANTHER" id="PTHR47129:SF1">
    <property type="entry name" value="NMRA-LIKE DOMAIN-CONTAINING PROTEIN"/>
    <property type="match status" value="1"/>
</dbReference>
<evidence type="ECO:0000313" key="3">
    <source>
        <dbReference type="Proteomes" id="UP001156441"/>
    </source>
</evidence>
<reference evidence="2 3" key="1">
    <citation type="submission" date="2021-02" db="EMBL/GenBank/DDBJ databases">
        <title>Actinophytocola xerophila sp. nov., isolated from soil of cotton cropping field.</title>
        <authorList>
            <person name="Huang R."/>
            <person name="Chen X."/>
            <person name="Ge X."/>
            <person name="Liu W."/>
        </authorList>
    </citation>
    <scope>NUCLEOTIDE SEQUENCE [LARGE SCALE GENOMIC DNA]</scope>
    <source>
        <strain evidence="2 3">S1-96</strain>
    </source>
</reference>
<dbReference type="InterPro" id="IPR052718">
    <property type="entry name" value="NmrA-type_oxidoreductase"/>
</dbReference>
<dbReference type="RefSeq" id="WP_260193585.1">
    <property type="nucleotide sequence ID" value="NZ_JAFFZE010000016.1"/>
</dbReference>
<name>A0ABT2JDA9_9PSEU</name>
<evidence type="ECO:0000256" key="1">
    <source>
        <dbReference type="SAM" id="MobiDB-lite"/>
    </source>
</evidence>
<keyword evidence="3" id="KW-1185">Reference proteome</keyword>
<dbReference type="PANTHER" id="PTHR47129">
    <property type="entry name" value="QUINONE OXIDOREDUCTASE 2"/>
    <property type="match status" value="1"/>
</dbReference>
<dbReference type="Proteomes" id="UP001156441">
    <property type="component" value="Unassembled WGS sequence"/>
</dbReference>
<gene>
    <name evidence="2" type="ORF">JT362_22320</name>
</gene>
<accession>A0ABT2JDA9</accession>
<comment type="caution">
    <text evidence="2">The sequence shown here is derived from an EMBL/GenBank/DDBJ whole genome shotgun (WGS) entry which is preliminary data.</text>
</comment>
<dbReference type="Gene3D" id="3.40.50.720">
    <property type="entry name" value="NAD(P)-binding Rossmann-like Domain"/>
    <property type="match status" value="1"/>
</dbReference>
<dbReference type="EMBL" id="JAFFZE010000016">
    <property type="protein sequence ID" value="MCT2585857.1"/>
    <property type="molecule type" value="Genomic_DNA"/>
</dbReference>
<dbReference type="Gene3D" id="3.90.25.10">
    <property type="entry name" value="UDP-galactose 4-epimerase, domain 1"/>
    <property type="match status" value="1"/>
</dbReference>